<organism evidence="2 3">
    <name type="scientific">Chitinophaga pinensis (strain ATCC 43595 / DSM 2588 / LMG 13176 / NBRC 15968 / NCIMB 11800 / UQM 2034)</name>
    <dbReference type="NCBI Taxonomy" id="485918"/>
    <lineage>
        <taxon>Bacteria</taxon>
        <taxon>Pseudomonadati</taxon>
        <taxon>Bacteroidota</taxon>
        <taxon>Chitinophagia</taxon>
        <taxon>Chitinophagales</taxon>
        <taxon>Chitinophagaceae</taxon>
        <taxon>Chitinophaga</taxon>
    </lineage>
</organism>
<dbReference type="Pfam" id="PF13905">
    <property type="entry name" value="Thioredoxin_8"/>
    <property type="match status" value="1"/>
</dbReference>
<dbReference type="Proteomes" id="UP000002215">
    <property type="component" value="Chromosome"/>
</dbReference>
<reference evidence="3" key="1">
    <citation type="submission" date="2009-08" db="EMBL/GenBank/DDBJ databases">
        <title>The complete genome of Chitinophaga pinensis DSM 2588.</title>
        <authorList>
            <consortium name="US DOE Joint Genome Institute (JGI-PGF)"/>
            <person name="Lucas S."/>
            <person name="Copeland A."/>
            <person name="Lapidus A."/>
            <person name="Glavina del Rio T."/>
            <person name="Dalin E."/>
            <person name="Tice H."/>
            <person name="Bruce D."/>
            <person name="Goodwin L."/>
            <person name="Pitluck S."/>
            <person name="Kyrpides N."/>
            <person name="Mavromatis K."/>
            <person name="Ivanova N."/>
            <person name="Mikhailova N."/>
            <person name="Sims D."/>
            <person name="Meinche L."/>
            <person name="Brettin T."/>
            <person name="Detter J.C."/>
            <person name="Han C."/>
            <person name="Larimer F."/>
            <person name="Land M."/>
            <person name="Hauser L."/>
            <person name="Markowitz V."/>
            <person name="Cheng J.-F."/>
            <person name="Hugenholtz P."/>
            <person name="Woyke T."/>
            <person name="Wu D."/>
            <person name="Spring S."/>
            <person name="Klenk H.-P."/>
            <person name="Eisen J.A."/>
        </authorList>
    </citation>
    <scope>NUCLEOTIDE SEQUENCE [LARGE SCALE GENOMIC DNA]</scope>
    <source>
        <strain evidence="3">ATCC 43595 / DSM 2588 / LMG 13176 / NBRC 15968 / NCIMB 11800 / UQM 2034</strain>
    </source>
</reference>
<reference evidence="2 3" key="2">
    <citation type="journal article" date="2010" name="Stand. Genomic Sci.">
        <title>Complete genome sequence of Chitinophaga pinensis type strain (UQM 2034).</title>
        <authorList>
            <person name="Glavina Del Rio T."/>
            <person name="Abt B."/>
            <person name="Spring S."/>
            <person name="Lapidus A."/>
            <person name="Nolan M."/>
            <person name="Tice H."/>
            <person name="Copeland A."/>
            <person name="Cheng J.F."/>
            <person name="Chen F."/>
            <person name="Bruce D."/>
            <person name="Goodwin L."/>
            <person name="Pitluck S."/>
            <person name="Ivanova N."/>
            <person name="Mavromatis K."/>
            <person name="Mikhailova N."/>
            <person name="Pati A."/>
            <person name="Chen A."/>
            <person name="Palaniappan K."/>
            <person name="Land M."/>
            <person name="Hauser L."/>
            <person name="Chang Y.J."/>
            <person name="Jeffries C.D."/>
            <person name="Chain P."/>
            <person name="Saunders E."/>
            <person name="Detter J.C."/>
            <person name="Brettin T."/>
            <person name="Rohde M."/>
            <person name="Goker M."/>
            <person name="Bristow J."/>
            <person name="Eisen J.A."/>
            <person name="Markowitz V."/>
            <person name="Hugenholtz P."/>
            <person name="Kyrpides N.C."/>
            <person name="Klenk H.P."/>
            <person name="Lucas S."/>
        </authorList>
    </citation>
    <scope>NUCLEOTIDE SEQUENCE [LARGE SCALE GENOMIC DNA]</scope>
    <source>
        <strain evidence="3">ATCC 43595 / DSM 2588 / LMG 13176 / NBRC 15968 / NCIMB 11800 / UQM 2034</strain>
    </source>
</reference>
<dbReference type="SUPFAM" id="SSF52833">
    <property type="entry name" value="Thioredoxin-like"/>
    <property type="match status" value="1"/>
</dbReference>
<dbReference type="PANTHER" id="PTHR42852:SF13">
    <property type="entry name" value="PROTEIN DIPZ"/>
    <property type="match status" value="1"/>
</dbReference>
<proteinExistence type="predicted"/>
<dbReference type="InterPro" id="IPR013766">
    <property type="entry name" value="Thioredoxin_domain"/>
</dbReference>
<dbReference type="InterPro" id="IPR012336">
    <property type="entry name" value="Thioredoxin-like_fold"/>
</dbReference>
<evidence type="ECO:0000313" key="2">
    <source>
        <dbReference type="EMBL" id="ACU60616.1"/>
    </source>
</evidence>
<evidence type="ECO:0000259" key="1">
    <source>
        <dbReference type="PROSITE" id="PS51352"/>
    </source>
</evidence>
<dbReference type="OrthoDB" id="983020at2"/>
<dbReference type="PANTHER" id="PTHR42852">
    <property type="entry name" value="THIOL:DISULFIDE INTERCHANGE PROTEIN DSBE"/>
    <property type="match status" value="1"/>
</dbReference>
<protein>
    <submittedName>
        <fullName evidence="2">Alkyl hydroperoxide reductase/ Thiol specific antioxidant/ Mal allergen</fullName>
    </submittedName>
</protein>
<dbReference type="PROSITE" id="PS51352">
    <property type="entry name" value="THIOREDOXIN_2"/>
    <property type="match status" value="1"/>
</dbReference>
<dbReference type="AlphaFoldDB" id="A0A979G4M6"/>
<evidence type="ECO:0000313" key="3">
    <source>
        <dbReference type="Proteomes" id="UP000002215"/>
    </source>
</evidence>
<gene>
    <name evidence="2" type="ordered locus">Cpin_3149</name>
</gene>
<dbReference type="EMBL" id="CP001699">
    <property type="protein sequence ID" value="ACU60616.1"/>
    <property type="molecule type" value="Genomic_DNA"/>
</dbReference>
<name>A0A979G4M6_CHIPD</name>
<dbReference type="InterPro" id="IPR036249">
    <property type="entry name" value="Thioredoxin-like_sf"/>
</dbReference>
<accession>A0A979G4M6</accession>
<dbReference type="SMR" id="A0A979G4M6"/>
<sequence>MKLLILKSTILFFSFLLVSGHLFCQNKFNSQGARMSKISGHIKSEKRIDSIMFYWDANEDIADWHNWVITVPVKEGYFSVSCILKHVAQFAVGYNLNNVFYLEPGDSLHIEIVENKEWDQLTFSGRGAFKCRVQQAADEINTNMIKSENKAKFVCSGLDDYLITSNYYKDLQRVRLAYLESKKDSISEDVYPLVQASILCPLEHYRLSKLDDFVRKYKQFGLTEKDLLAIYDSTVNKSFINKIAYNKNLAYSLSYLSYVHVTAIPNKVKWEMRKSGASVSSLDFTYHNEYLLSKNSYSGMFRERILTRLFRKYIKYVDLSSSFLKSDIEDYLSETGFKSYKEFVKGLYQKSNSFSKGNLAPNFSLVDNFGKKVTLDDFKGKVVLIDFWFTGCHPCAQLVPTLRQIQQHFNDNPNVVIINVSIDKEKEQWLNSLAKGKYSTGLGVCLYTEGKGNRHQIINDYGVQGYPRLVIIDKSARIVRASPPDSRPLGNGQDEIELINRLLK</sequence>
<dbReference type="KEGG" id="cpi:Cpin_3149"/>
<dbReference type="CDD" id="cd02966">
    <property type="entry name" value="TlpA_like_family"/>
    <property type="match status" value="1"/>
</dbReference>
<dbReference type="Gene3D" id="3.40.30.10">
    <property type="entry name" value="Glutaredoxin"/>
    <property type="match status" value="1"/>
</dbReference>
<dbReference type="InterPro" id="IPR050553">
    <property type="entry name" value="Thioredoxin_ResA/DsbE_sf"/>
</dbReference>
<feature type="domain" description="Thioredoxin" evidence="1">
    <location>
        <begin position="354"/>
        <end position="504"/>
    </location>
</feature>